<dbReference type="InterPro" id="IPR036412">
    <property type="entry name" value="HAD-like_sf"/>
</dbReference>
<gene>
    <name evidence="1" type="ORF">METZ01_LOCUS27422</name>
</gene>
<dbReference type="AlphaFoldDB" id="A0A381Q6K2"/>
<dbReference type="SUPFAM" id="SSF56784">
    <property type="entry name" value="HAD-like"/>
    <property type="match status" value="1"/>
</dbReference>
<proteinExistence type="predicted"/>
<dbReference type="InterPro" id="IPR023198">
    <property type="entry name" value="PGP-like_dom2"/>
</dbReference>
<protein>
    <recommendedName>
        <fullName evidence="2">Haloacid dehalogenase</fullName>
    </recommendedName>
</protein>
<dbReference type="Gene3D" id="1.10.150.240">
    <property type="entry name" value="Putative phosphatase, domain 2"/>
    <property type="match status" value="1"/>
</dbReference>
<dbReference type="NCBIfam" id="TIGR01509">
    <property type="entry name" value="HAD-SF-IA-v3"/>
    <property type="match status" value="1"/>
</dbReference>
<dbReference type="PRINTS" id="PR00413">
    <property type="entry name" value="HADHALOGNASE"/>
</dbReference>
<reference evidence="1" key="1">
    <citation type="submission" date="2018-05" db="EMBL/GenBank/DDBJ databases">
        <authorList>
            <person name="Lanie J.A."/>
            <person name="Ng W.-L."/>
            <person name="Kazmierczak K.M."/>
            <person name="Andrzejewski T.M."/>
            <person name="Davidsen T.M."/>
            <person name="Wayne K.J."/>
            <person name="Tettelin H."/>
            <person name="Glass J.I."/>
            <person name="Rusch D."/>
            <person name="Podicherti R."/>
            <person name="Tsui H.-C.T."/>
            <person name="Winkler M.E."/>
        </authorList>
    </citation>
    <scope>NUCLEOTIDE SEQUENCE</scope>
</reference>
<evidence type="ECO:0000313" key="1">
    <source>
        <dbReference type="EMBL" id="SUZ74568.1"/>
    </source>
</evidence>
<dbReference type="SFLD" id="SFLDG01129">
    <property type="entry name" value="C1.5:_HAD__Beta-PGM__Phosphata"/>
    <property type="match status" value="1"/>
</dbReference>
<dbReference type="CDD" id="cd02603">
    <property type="entry name" value="HAD_sEH-N_like"/>
    <property type="match status" value="1"/>
</dbReference>
<sequence>MNVKAILFDLGGVLIDLEPSRVFEHWAKVASVTPSSLAARWKIDDAYKSHEKGELEFVEYTRHLGRQLGISIPPGDWQTGWNALLGQPFPYVLSRLSELGQQTPLFCFSNTNQTHWASLEARTNHRQLVSFFQKIYLSYAIGRRKPDVESYRWVARDMGYQPADITFLDDNEANINGAEQAGFCTHHVKGPQVVIDFLDTLLA</sequence>
<dbReference type="PANTHER" id="PTHR43611">
    <property type="entry name" value="ALPHA-D-GLUCOSE 1-PHOSPHATE PHOSPHATASE"/>
    <property type="match status" value="1"/>
</dbReference>
<organism evidence="1">
    <name type="scientific">marine metagenome</name>
    <dbReference type="NCBI Taxonomy" id="408172"/>
    <lineage>
        <taxon>unclassified sequences</taxon>
        <taxon>metagenomes</taxon>
        <taxon>ecological metagenomes</taxon>
    </lineage>
</organism>
<dbReference type="Gene3D" id="3.40.50.1000">
    <property type="entry name" value="HAD superfamily/HAD-like"/>
    <property type="match status" value="1"/>
</dbReference>
<dbReference type="InterPro" id="IPR023214">
    <property type="entry name" value="HAD_sf"/>
</dbReference>
<dbReference type="InterPro" id="IPR006439">
    <property type="entry name" value="HAD-SF_hydro_IA"/>
</dbReference>
<name>A0A381Q6K2_9ZZZZ</name>
<accession>A0A381Q6K2</accession>
<dbReference type="Pfam" id="PF00702">
    <property type="entry name" value="Hydrolase"/>
    <property type="match status" value="1"/>
</dbReference>
<dbReference type="PANTHER" id="PTHR43611:SF3">
    <property type="entry name" value="FLAVIN MONONUCLEOTIDE HYDROLASE 1, CHLOROPLATIC"/>
    <property type="match status" value="1"/>
</dbReference>
<dbReference type="SFLD" id="SFLDS00003">
    <property type="entry name" value="Haloacid_Dehalogenase"/>
    <property type="match status" value="1"/>
</dbReference>
<dbReference type="EMBL" id="UINC01001216">
    <property type="protein sequence ID" value="SUZ74568.1"/>
    <property type="molecule type" value="Genomic_DNA"/>
</dbReference>
<evidence type="ECO:0008006" key="2">
    <source>
        <dbReference type="Google" id="ProtNLM"/>
    </source>
</evidence>